<gene>
    <name evidence="1" type="ORF">CCOS01_05841</name>
</gene>
<reference evidence="1 2" key="1">
    <citation type="submission" date="2016-10" db="EMBL/GenBank/DDBJ databases">
        <title>The genome sequence of Colletotrichum fioriniae PJ7.</title>
        <authorList>
            <person name="Baroncelli R."/>
        </authorList>
    </citation>
    <scope>NUCLEOTIDE SEQUENCE [LARGE SCALE GENOMIC DNA]</scope>
    <source>
        <strain evidence="1 2">IMI 309622</strain>
    </source>
</reference>
<accession>A0AAI9Z190</accession>
<comment type="caution">
    <text evidence="1">The sequence shown here is derived from an EMBL/GenBank/DDBJ whole genome shotgun (WGS) entry which is preliminary data.</text>
</comment>
<name>A0AAI9Z190_9PEZI</name>
<evidence type="ECO:0000313" key="1">
    <source>
        <dbReference type="EMBL" id="KAK1530738.1"/>
    </source>
</evidence>
<keyword evidence="2" id="KW-1185">Reference proteome</keyword>
<proteinExistence type="predicted"/>
<dbReference type="Proteomes" id="UP001240678">
    <property type="component" value="Unassembled WGS sequence"/>
</dbReference>
<protein>
    <submittedName>
        <fullName evidence="1">Uncharacterized protein</fullName>
    </submittedName>
</protein>
<sequence length="160" mass="17682">GSVICDNDGISKKKFSDFRRPTGLLREDRLLPSSSRVVCLDGGCCYVLALDAEVNENGSIRPANGESQVSKRYVFPEQIDLSRRLPSYDALDPENILASCMPLLLLSHHVDIALCSNFALSRARRVTLYTGPVHSTDPFEPWTHYGTQLGPGISTELMLE</sequence>
<dbReference type="AlphaFoldDB" id="A0AAI9Z190"/>
<feature type="non-terminal residue" evidence="1">
    <location>
        <position position="1"/>
    </location>
</feature>
<organism evidence="1 2">
    <name type="scientific">Colletotrichum costaricense</name>
    <dbReference type="NCBI Taxonomy" id="1209916"/>
    <lineage>
        <taxon>Eukaryota</taxon>
        <taxon>Fungi</taxon>
        <taxon>Dikarya</taxon>
        <taxon>Ascomycota</taxon>
        <taxon>Pezizomycotina</taxon>
        <taxon>Sordariomycetes</taxon>
        <taxon>Hypocreomycetidae</taxon>
        <taxon>Glomerellales</taxon>
        <taxon>Glomerellaceae</taxon>
        <taxon>Colletotrichum</taxon>
        <taxon>Colletotrichum acutatum species complex</taxon>
    </lineage>
</organism>
<dbReference type="EMBL" id="MOOE01000005">
    <property type="protein sequence ID" value="KAK1530738.1"/>
    <property type="molecule type" value="Genomic_DNA"/>
</dbReference>
<evidence type="ECO:0000313" key="2">
    <source>
        <dbReference type="Proteomes" id="UP001240678"/>
    </source>
</evidence>
<dbReference type="GeneID" id="85337564"/>
<dbReference type="RefSeq" id="XP_060315789.1">
    <property type="nucleotide sequence ID" value="XM_060454017.1"/>
</dbReference>